<dbReference type="InterPro" id="IPR029058">
    <property type="entry name" value="AB_hydrolase_fold"/>
</dbReference>
<dbReference type="EMBL" id="WLCI01000005">
    <property type="protein sequence ID" value="MTB94461.1"/>
    <property type="molecule type" value="Genomic_DNA"/>
</dbReference>
<dbReference type="InterPro" id="IPR050471">
    <property type="entry name" value="AB_hydrolase"/>
</dbReference>
<dbReference type="GO" id="GO:0016787">
    <property type="term" value="F:hydrolase activity"/>
    <property type="evidence" value="ECO:0007669"/>
    <property type="project" value="UniProtKB-KW"/>
</dbReference>
<proteinExistence type="predicted"/>
<dbReference type="PANTHER" id="PTHR43433:SF5">
    <property type="entry name" value="AB HYDROLASE-1 DOMAIN-CONTAINING PROTEIN"/>
    <property type="match status" value="1"/>
</dbReference>
<keyword evidence="1" id="KW-0378">Hydrolase</keyword>
<keyword evidence="2" id="KW-1185">Reference proteome</keyword>
<dbReference type="RefSeq" id="WP_154614280.1">
    <property type="nucleotide sequence ID" value="NZ_CP053660.1"/>
</dbReference>
<protein>
    <submittedName>
        <fullName evidence="1">Alpha/beta fold hydrolase</fullName>
    </submittedName>
</protein>
<accession>A0A6I3J096</accession>
<dbReference type="InterPro" id="IPR000073">
    <property type="entry name" value="AB_hydrolase_1"/>
</dbReference>
<gene>
    <name evidence="1" type="ORF">GGQ22_05145</name>
</gene>
<reference evidence="1 2" key="1">
    <citation type="submission" date="2019-10" db="EMBL/GenBank/DDBJ databases">
        <title>Nocardioides novel species isolated from the excrement of Marmot.</title>
        <authorList>
            <person name="Zhang G."/>
        </authorList>
    </citation>
    <scope>NUCLEOTIDE SEQUENCE [LARGE SCALE GENOMIC DNA]</scope>
    <source>
        <strain evidence="2">zg-579</strain>
    </source>
</reference>
<dbReference type="AlphaFoldDB" id="A0A6I3J096"/>
<evidence type="ECO:0000313" key="1">
    <source>
        <dbReference type="EMBL" id="MTB94461.1"/>
    </source>
</evidence>
<dbReference type="Gene3D" id="3.40.50.1820">
    <property type="entry name" value="alpha/beta hydrolase"/>
    <property type="match status" value="1"/>
</dbReference>
<dbReference type="Pfam" id="PF00561">
    <property type="entry name" value="Abhydrolase_1"/>
    <property type="match status" value="1"/>
</dbReference>
<sequence length="298" mass="31314">MSERLHVAGPEGRSIEVLVGGADAGPWLLFHGGSPSAVAEWARMDDTVRAAGLRLATYSRPGYGASTPRPQAGSFADDVADSVAVLDHLGAATFLTAGWSGGGPRALACAAMLPDRCRAVATIAGVAPYDTEGLDWFAGMAEENHEEYRAAEQGPEVYGRFLERDALDLLQASPDQVLEGMGGLVTPVDAAALDAGFADWMSRTFNHAAAQGVVGMRDDGLAAVAPWGFDLADIRVPVAVWQGRQDAMVPFEHGVWLAEHVPTAEARLLEDEGHLSLIVHLDRILADLIRLGGLGGAG</sequence>
<dbReference type="PANTHER" id="PTHR43433">
    <property type="entry name" value="HYDROLASE, ALPHA/BETA FOLD FAMILY PROTEIN"/>
    <property type="match status" value="1"/>
</dbReference>
<evidence type="ECO:0000313" key="2">
    <source>
        <dbReference type="Proteomes" id="UP000433406"/>
    </source>
</evidence>
<comment type="caution">
    <text evidence="1">The sequence shown here is derived from an EMBL/GenBank/DDBJ whole genome shotgun (WGS) entry which is preliminary data.</text>
</comment>
<name>A0A6I3J096_9ACTN</name>
<dbReference type="SUPFAM" id="SSF53474">
    <property type="entry name" value="alpha/beta-Hydrolases"/>
    <property type="match status" value="1"/>
</dbReference>
<dbReference type="Proteomes" id="UP000433406">
    <property type="component" value="Unassembled WGS sequence"/>
</dbReference>
<organism evidence="1 2">
    <name type="scientific">Nocardioides marmotae</name>
    <dbReference type="NCBI Taxonomy" id="2663857"/>
    <lineage>
        <taxon>Bacteria</taxon>
        <taxon>Bacillati</taxon>
        <taxon>Actinomycetota</taxon>
        <taxon>Actinomycetes</taxon>
        <taxon>Propionibacteriales</taxon>
        <taxon>Nocardioidaceae</taxon>
        <taxon>Nocardioides</taxon>
    </lineage>
</organism>